<dbReference type="SUPFAM" id="SSF56726">
    <property type="entry name" value="DNA topoisomerase IV, alpha subunit"/>
    <property type="match status" value="1"/>
</dbReference>
<dbReference type="EMBL" id="DQVM01000078">
    <property type="protein sequence ID" value="HIQ29722.1"/>
    <property type="molecule type" value="Genomic_DNA"/>
</dbReference>
<evidence type="ECO:0000256" key="3">
    <source>
        <dbReference type="ARBA" id="ARBA00006559"/>
    </source>
</evidence>
<evidence type="ECO:0000256" key="6">
    <source>
        <dbReference type="ARBA" id="ARBA00023029"/>
    </source>
</evidence>
<protein>
    <recommendedName>
        <fullName evidence="9">Type 2 DNA topoisomerase 6 subunit A</fullName>
        <ecNumber evidence="9">5.6.2.2</ecNumber>
    </recommendedName>
    <alternativeName>
        <fullName evidence="9">Type II DNA topoisomerase VI subunit A</fullName>
    </alternativeName>
</protein>
<evidence type="ECO:0000256" key="8">
    <source>
        <dbReference type="ARBA" id="ARBA00023235"/>
    </source>
</evidence>
<evidence type="ECO:0000256" key="2">
    <source>
        <dbReference type="ARBA" id="ARBA00001946"/>
    </source>
</evidence>
<keyword evidence="4 9" id="KW-0479">Metal-binding</keyword>
<comment type="cofactor">
    <cofactor evidence="2 9">
        <name>Mg(2+)</name>
        <dbReference type="ChEBI" id="CHEBI:18420"/>
    </cofactor>
</comment>
<dbReference type="InterPro" id="IPR034136">
    <property type="entry name" value="TOPRIM_Topo6A/Spo11"/>
</dbReference>
<dbReference type="Gene3D" id="1.10.10.10">
    <property type="entry name" value="Winged helix-like DNA-binding domain superfamily/Winged helix DNA-binding domain"/>
    <property type="match status" value="1"/>
</dbReference>
<dbReference type="GO" id="GO:0000287">
    <property type="term" value="F:magnesium ion binding"/>
    <property type="evidence" value="ECO:0007669"/>
    <property type="project" value="UniProtKB-UniRule"/>
</dbReference>
<dbReference type="GO" id="GO:0003677">
    <property type="term" value="F:DNA binding"/>
    <property type="evidence" value="ECO:0007669"/>
    <property type="project" value="UniProtKB-UniRule"/>
</dbReference>
<dbReference type="GO" id="GO:0005694">
    <property type="term" value="C:chromosome"/>
    <property type="evidence" value="ECO:0007669"/>
    <property type="project" value="InterPro"/>
</dbReference>
<dbReference type="Pfam" id="PF21180">
    <property type="entry name" value="TOP6A-Spo11_Toprim"/>
    <property type="match status" value="1"/>
</dbReference>
<evidence type="ECO:0000259" key="11">
    <source>
        <dbReference type="Pfam" id="PF04406"/>
    </source>
</evidence>
<evidence type="ECO:0000256" key="1">
    <source>
        <dbReference type="ARBA" id="ARBA00000185"/>
    </source>
</evidence>
<comment type="similarity">
    <text evidence="3 9 10">Belongs to the TOP6A family.</text>
</comment>
<keyword evidence="5 9" id="KW-0460">Magnesium</keyword>
<evidence type="ECO:0000259" key="12">
    <source>
        <dbReference type="Pfam" id="PF21180"/>
    </source>
</evidence>
<organism evidence="13 14">
    <name type="scientific">Caldiarchaeum subterraneum</name>
    <dbReference type="NCBI Taxonomy" id="311458"/>
    <lineage>
        <taxon>Archaea</taxon>
        <taxon>Nitrososphaerota</taxon>
        <taxon>Candidatus Caldarchaeales</taxon>
        <taxon>Candidatus Caldarchaeaceae</taxon>
        <taxon>Candidatus Caldarchaeum</taxon>
    </lineage>
</organism>
<dbReference type="PRINTS" id="PR01550">
    <property type="entry name" value="TOP6AFAMILY"/>
</dbReference>
<evidence type="ECO:0000256" key="4">
    <source>
        <dbReference type="ARBA" id="ARBA00022723"/>
    </source>
</evidence>
<dbReference type="InterPro" id="IPR036388">
    <property type="entry name" value="WH-like_DNA-bd_sf"/>
</dbReference>
<keyword evidence="7 9" id="KW-0238">DNA-binding</keyword>
<comment type="caution">
    <text evidence="13">The sequence shown here is derived from an EMBL/GenBank/DDBJ whole genome shotgun (WGS) entry which is preliminary data.</text>
</comment>
<dbReference type="GO" id="GO:0003918">
    <property type="term" value="F:DNA topoisomerase type II (double strand cut, ATP-hydrolyzing) activity"/>
    <property type="evidence" value="ECO:0007669"/>
    <property type="project" value="UniProtKB-UniRule"/>
</dbReference>
<evidence type="ECO:0000256" key="10">
    <source>
        <dbReference type="PROSITE-ProRule" id="PRU01385"/>
    </source>
</evidence>
<reference evidence="13" key="1">
    <citation type="journal article" date="2020" name="ISME J.">
        <title>Gammaproteobacteria mediating utilization of methyl-, sulfur- and petroleum organic compounds in deep ocean hydrothermal plumes.</title>
        <authorList>
            <person name="Zhou Z."/>
            <person name="Liu Y."/>
            <person name="Pan J."/>
            <person name="Cron B.R."/>
            <person name="Toner B.M."/>
            <person name="Anantharaman K."/>
            <person name="Breier J.A."/>
            <person name="Dick G.J."/>
            <person name="Li M."/>
        </authorList>
    </citation>
    <scope>NUCLEOTIDE SEQUENCE</scope>
    <source>
        <strain evidence="13">SZUA-1515</strain>
    </source>
</reference>
<dbReference type="HAMAP" id="MF_00132">
    <property type="entry name" value="Top6A"/>
    <property type="match status" value="1"/>
</dbReference>
<dbReference type="PANTHER" id="PTHR10848">
    <property type="entry name" value="MEIOTIC RECOMBINATION PROTEIN SPO11"/>
    <property type="match status" value="1"/>
</dbReference>
<gene>
    <name evidence="9" type="primary">top6A</name>
    <name evidence="13" type="ORF">EYH45_04075</name>
</gene>
<dbReference type="EC" id="5.6.2.2" evidence="9"/>
<feature type="active site" description="O-(5'-phospho-DNA)-tyrosine intermediate" evidence="9 10">
    <location>
        <position position="114"/>
    </location>
</feature>
<dbReference type="InterPro" id="IPR036078">
    <property type="entry name" value="Spo11/TopoVI_A_sf"/>
</dbReference>
<name>A0A832ZWP0_CALS0</name>
<sequence>MPRKGKQDGEAGKKEYLYNRIREQVKVKLKEIGGRVISYFDRGEFPEIELPSRTTTNIEYDDKLRQYVLGPKKSLRTTRNIKHLRPFTQLMWMTMFAKQLVETRKTSTLRDAFYNALGFGIDFEDQQESDETVTELETLVGTVREDFNIFPEERSSVFGRLVIEYTVPGYEGKRLDLTTIPDGAMIGPAMTTAEFVRCDAEQVIVVEKGAVYQRFLEEKVSDNYKAIIIHTAGQAPRATRKFIRRLNQELNLPVYIFTDADPWGMHIASVIIYGSALAAHVPELNVPDAIWAGLWASDIQKYKLPAMRFNEHDAKRVLDLEKDPRYTRDPWKREIGVFRKIQRKAELEALSRYGLEYIVTDYLPEKLAEVTRR</sequence>
<dbReference type="CDD" id="cd00223">
    <property type="entry name" value="TOPRIM_TopoIIB_SPO"/>
    <property type="match status" value="1"/>
</dbReference>
<comment type="catalytic activity">
    <reaction evidence="1 9 10">
        <text>ATP-dependent breakage, passage and rejoining of double-stranded DNA.</text>
        <dbReference type="EC" id="5.6.2.2"/>
    </reaction>
</comment>
<feature type="domain" description="Topoisomerase 6 subunit A/Spo11 TOPRIM" evidence="12">
    <location>
        <begin position="203"/>
        <end position="367"/>
    </location>
</feature>
<evidence type="ECO:0000256" key="7">
    <source>
        <dbReference type="ARBA" id="ARBA00023125"/>
    </source>
</evidence>
<feature type="binding site" evidence="9">
    <location>
        <position position="207"/>
    </location>
    <ligand>
        <name>Mg(2+)</name>
        <dbReference type="ChEBI" id="CHEBI:18420"/>
    </ligand>
</feature>
<keyword evidence="9" id="KW-0067">ATP-binding</keyword>
<dbReference type="PROSITE" id="PS52041">
    <property type="entry name" value="TOPO_IIB"/>
    <property type="match status" value="1"/>
</dbReference>
<evidence type="ECO:0000313" key="13">
    <source>
        <dbReference type="EMBL" id="HIQ29722.1"/>
    </source>
</evidence>
<dbReference type="AlphaFoldDB" id="A0A832ZWP0"/>
<feature type="domain" description="Spo11/DNA topoisomerase VI subunit A N-terminal" evidence="11">
    <location>
        <begin position="86"/>
        <end position="149"/>
    </location>
</feature>
<keyword evidence="6 9" id="KW-0799">Topoisomerase</keyword>
<evidence type="ECO:0000256" key="5">
    <source>
        <dbReference type="ARBA" id="ARBA00022842"/>
    </source>
</evidence>
<dbReference type="GO" id="GO:0005524">
    <property type="term" value="F:ATP binding"/>
    <property type="evidence" value="ECO:0007669"/>
    <property type="project" value="UniProtKB-KW"/>
</dbReference>
<dbReference type="InterPro" id="IPR004085">
    <property type="entry name" value="TopoVI_A"/>
</dbReference>
<comment type="function">
    <text evidence="9">Relaxes both positive and negative superturns and exhibits a strong decatenase activity.</text>
</comment>
<proteinExistence type="inferred from homology"/>
<dbReference type="PRINTS" id="PR01552">
    <property type="entry name" value="TPISMRASE6A"/>
</dbReference>
<accession>A0A832ZWP0</accession>
<dbReference type="PANTHER" id="PTHR10848:SF0">
    <property type="entry name" value="MEIOTIC RECOMBINATION PROTEIN SPO11"/>
    <property type="match status" value="1"/>
</dbReference>
<keyword evidence="9" id="KW-0547">Nucleotide-binding</keyword>
<evidence type="ECO:0000256" key="9">
    <source>
        <dbReference type="HAMAP-Rule" id="MF_00132"/>
    </source>
</evidence>
<dbReference type="Pfam" id="PF04406">
    <property type="entry name" value="TP6A_N"/>
    <property type="match status" value="1"/>
</dbReference>
<keyword evidence="8 9" id="KW-0413">Isomerase</keyword>
<feature type="binding site" evidence="9">
    <location>
        <position position="259"/>
    </location>
    <ligand>
        <name>Mg(2+)</name>
        <dbReference type="ChEBI" id="CHEBI:18420"/>
    </ligand>
</feature>
<dbReference type="InterPro" id="IPR002815">
    <property type="entry name" value="Spo11/TopoVI_A"/>
</dbReference>
<evidence type="ECO:0000313" key="14">
    <source>
        <dbReference type="Proteomes" id="UP000608579"/>
    </source>
</evidence>
<dbReference type="InterPro" id="IPR013049">
    <property type="entry name" value="Spo11/TopoVI_A_N"/>
</dbReference>
<dbReference type="Proteomes" id="UP000608579">
    <property type="component" value="Unassembled WGS sequence"/>
</dbReference>
<comment type="subunit">
    <text evidence="9">Homodimer. Heterotetramer of two Top6A and two Top6B chains.</text>
</comment>
<dbReference type="Gene3D" id="3.40.1360.10">
    <property type="match status" value="1"/>
</dbReference>
<dbReference type="GO" id="GO:0006265">
    <property type="term" value="P:DNA topological change"/>
    <property type="evidence" value="ECO:0007669"/>
    <property type="project" value="UniProtKB-UniRule"/>
</dbReference>
<dbReference type="GO" id="GO:0006260">
    <property type="term" value="P:DNA replication"/>
    <property type="evidence" value="ECO:0007669"/>
    <property type="project" value="UniProtKB-UniRule"/>
</dbReference>